<comment type="caution">
    <text evidence="1">The sequence shown here is derived from an EMBL/GenBank/DDBJ whole genome shotgun (WGS) entry which is preliminary data.</text>
</comment>
<organism evidence="1 2">
    <name type="scientific">Kandleria vitulina DSM 20405</name>
    <dbReference type="NCBI Taxonomy" id="1410657"/>
    <lineage>
        <taxon>Bacteria</taxon>
        <taxon>Bacillati</taxon>
        <taxon>Bacillota</taxon>
        <taxon>Erysipelotrichia</taxon>
        <taxon>Erysipelotrichales</taxon>
        <taxon>Coprobacillaceae</taxon>
        <taxon>Kandleria</taxon>
    </lineage>
</organism>
<name>A0A0R2HAI6_9FIRM</name>
<dbReference type="EMBL" id="JQBL01000017">
    <property type="protein sequence ID" value="KRN49935.1"/>
    <property type="molecule type" value="Genomic_DNA"/>
</dbReference>
<reference evidence="1 2" key="1">
    <citation type="journal article" date="2015" name="Genome Announc.">
        <title>Expanding the biotechnology potential of lactobacilli through comparative genomics of 213 strains and associated genera.</title>
        <authorList>
            <person name="Sun Z."/>
            <person name="Harris H.M."/>
            <person name="McCann A."/>
            <person name="Guo C."/>
            <person name="Argimon S."/>
            <person name="Zhang W."/>
            <person name="Yang X."/>
            <person name="Jeffery I.B."/>
            <person name="Cooney J.C."/>
            <person name="Kagawa T.F."/>
            <person name="Liu W."/>
            <person name="Song Y."/>
            <person name="Salvetti E."/>
            <person name="Wrobel A."/>
            <person name="Rasinkangas P."/>
            <person name="Parkhill J."/>
            <person name="Rea M.C."/>
            <person name="O'Sullivan O."/>
            <person name="Ritari J."/>
            <person name="Douillard F.P."/>
            <person name="Paul Ross R."/>
            <person name="Yang R."/>
            <person name="Briner A.E."/>
            <person name="Felis G.E."/>
            <person name="de Vos W.M."/>
            <person name="Barrangou R."/>
            <person name="Klaenhammer T.R."/>
            <person name="Caufield P.W."/>
            <person name="Cui Y."/>
            <person name="Zhang H."/>
            <person name="O'Toole P.W."/>
        </authorList>
    </citation>
    <scope>NUCLEOTIDE SEQUENCE [LARGE SCALE GENOMIC DNA]</scope>
    <source>
        <strain evidence="1 2">DSM 20405</strain>
    </source>
</reference>
<gene>
    <name evidence="1" type="ORF">IV49_GL000542</name>
</gene>
<protein>
    <recommendedName>
        <fullName evidence="3">Lipoprotein</fullName>
    </recommendedName>
</protein>
<dbReference type="AlphaFoldDB" id="A0A0R2HAI6"/>
<dbReference type="Proteomes" id="UP000051841">
    <property type="component" value="Unassembled WGS sequence"/>
</dbReference>
<evidence type="ECO:0000313" key="2">
    <source>
        <dbReference type="Proteomes" id="UP000051841"/>
    </source>
</evidence>
<keyword evidence="2" id="KW-1185">Reference proteome</keyword>
<dbReference type="PROSITE" id="PS51257">
    <property type="entry name" value="PROKAR_LIPOPROTEIN"/>
    <property type="match status" value="1"/>
</dbReference>
<sequence length="201" mass="22355">MKKYLMAMLVFILAGCQTHPKLKIAYASYYWDQETHILYYACQLTNHSGKEAVYPSVNVKVKGMDLTEEASLSSMKDGEQGIVAGNIMCESEVKGVSFTTSVESWRKDRGLADISQYKINNVKVEKDDLGGIVFKGNVSNKSSDTTPPLMVSVLLIRNKKGVGGNSVQLDEINKKKSSSFEIELSHVPSYDRYIIQVSRAL</sequence>
<proteinExistence type="predicted"/>
<evidence type="ECO:0008006" key="3">
    <source>
        <dbReference type="Google" id="ProtNLM"/>
    </source>
</evidence>
<dbReference type="PATRIC" id="fig|1410657.5.peg.568"/>
<accession>A0A0R2HAI6</accession>
<evidence type="ECO:0000313" key="1">
    <source>
        <dbReference type="EMBL" id="KRN49935.1"/>
    </source>
</evidence>
<dbReference type="RefSeq" id="WP_031589340.1">
    <property type="nucleotide sequence ID" value="NZ_JNKN01000017.1"/>
</dbReference>